<name>A0ABV5D8M7_9ACTN</name>
<dbReference type="NCBIfam" id="NF033542">
    <property type="entry name" value="transpos_IS110"/>
    <property type="match status" value="1"/>
</dbReference>
<evidence type="ECO:0000259" key="3">
    <source>
        <dbReference type="Pfam" id="PF01548"/>
    </source>
</evidence>
<dbReference type="InterPro" id="IPR003346">
    <property type="entry name" value="Transposase_20"/>
</dbReference>
<keyword evidence="6" id="KW-1185">Reference proteome</keyword>
<evidence type="ECO:0000259" key="4">
    <source>
        <dbReference type="Pfam" id="PF02371"/>
    </source>
</evidence>
<reference evidence="5 6" key="1">
    <citation type="submission" date="2024-01" db="EMBL/GenBank/DDBJ databases">
        <title>Genome mining of biosynthetic gene clusters to explore secondary metabolites of Streptomyces sp.</title>
        <authorList>
            <person name="Baig A."/>
            <person name="Ajitkumar Shintre N."/>
            <person name="Kumar H."/>
            <person name="Anbarasu A."/>
            <person name="Ramaiah S."/>
        </authorList>
    </citation>
    <scope>NUCLEOTIDE SEQUENCE [LARGE SCALE GENOMIC DNA]</scope>
    <source>
        <strain evidence="5 6">A03</strain>
    </source>
</reference>
<comment type="caution">
    <text evidence="5">The sequence shown here is derived from an EMBL/GenBank/DDBJ whole genome shotgun (WGS) entry which is preliminary data.</text>
</comment>
<protein>
    <submittedName>
        <fullName evidence="5">IS110 family transposase</fullName>
    </submittedName>
</protein>
<organism evidence="5 6">
    <name type="scientific">Streptomyces parvulus</name>
    <dbReference type="NCBI Taxonomy" id="146923"/>
    <lineage>
        <taxon>Bacteria</taxon>
        <taxon>Bacillati</taxon>
        <taxon>Actinomycetota</taxon>
        <taxon>Actinomycetes</taxon>
        <taxon>Kitasatosporales</taxon>
        <taxon>Streptomycetaceae</taxon>
        <taxon>Streptomyces</taxon>
    </lineage>
</organism>
<dbReference type="PANTHER" id="PTHR33055:SF16">
    <property type="entry name" value="TRANSPOSASE FOR INSERTION SEQUENCE ELEMENT IS1547"/>
    <property type="match status" value="1"/>
</dbReference>
<feature type="region of interest" description="Disordered" evidence="2">
    <location>
        <begin position="90"/>
        <end position="127"/>
    </location>
</feature>
<evidence type="ECO:0000256" key="2">
    <source>
        <dbReference type="SAM" id="MobiDB-lite"/>
    </source>
</evidence>
<evidence type="ECO:0000313" key="6">
    <source>
        <dbReference type="Proteomes" id="UP001585018"/>
    </source>
</evidence>
<evidence type="ECO:0000313" key="5">
    <source>
        <dbReference type="EMBL" id="MFB8749069.1"/>
    </source>
</evidence>
<gene>
    <name evidence="5" type="ORF">VSS30_09630</name>
</gene>
<feature type="domain" description="Transposase IS116/IS110/IS902 C-terminal" evidence="4">
    <location>
        <begin position="238"/>
        <end position="317"/>
    </location>
</feature>
<dbReference type="InterPro" id="IPR047650">
    <property type="entry name" value="Transpos_IS110"/>
</dbReference>
<sequence length="364" mass="40014">MEPSPLDAIEAVLGVDTHRDFHVAAVLAMTGRTLGIERFPAAVSGYQHLHAWATQLGDIRRAGVESSGNYGAALSRYLLSQGIEVLEAPGPGRAARRRRSKSDRGDAEAAARAVLSGRAHSPVKSGSGPAEIARLYLVAKDSAVKAQRQAANQLKAILVTADPTLREELATLSRRALVCACLELSEGDENTDPVVRATRFTLRVLAERIEQLRAQARVLEERLSDLVRCHHPRLIDAVGIGPHSAAVLLTAMGDNSDRLRGEASFAALCGASPVEYSSGNRQHRRLNRGGNRQANAALHRIVLSRLRWDARTQAYYARRVMQGKTRREVIRCLKRYVAREVYRLVQEDRRDLNRTPALLLVPRG</sequence>
<keyword evidence="1" id="KW-0175">Coiled coil</keyword>
<feature type="coiled-coil region" evidence="1">
    <location>
        <begin position="202"/>
        <end position="229"/>
    </location>
</feature>
<dbReference type="Pfam" id="PF01548">
    <property type="entry name" value="DEDD_Tnp_IS110"/>
    <property type="match status" value="1"/>
</dbReference>
<evidence type="ECO:0000256" key="1">
    <source>
        <dbReference type="SAM" id="Coils"/>
    </source>
</evidence>
<dbReference type="PANTHER" id="PTHR33055">
    <property type="entry name" value="TRANSPOSASE FOR INSERTION SEQUENCE ELEMENT IS1111A"/>
    <property type="match status" value="1"/>
</dbReference>
<dbReference type="InterPro" id="IPR002525">
    <property type="entry name" value="Transp_IS110-like_N"/>
</dbReference>
<accession>A0ABV5D8M7</accession>
<feature type="domain" description="Transposase IS110-like N-terminal" evidence="3">
    <location>
        <begin position="13"/>
        <end position="160"/>
    </location>
</feature>
<dbReference type="EMBL" id="JAYMRR010000004">
    <property type="protein sequence ID" value="MFB8749069.1"/>
    <property type="molecule type" value="Genomic_DNA"/>
</dbReference>
<dbReference type="RefSeq" id="WP_376718574.1">
    <property type="nucleotide sequence ID" value="NZ_JAYMRR010000004.1"/>
</dbReference>
<dbReference type="Proteomes" id="UP001585018">
    <property type="component" value="Unassembled WGS sequence"/>
</dbReference>
<proteinExistence type="predicted"/>
<dbReference type="Pfam" id="PF02371">
    <property type="entry name" value="Transposase_20"/>
    <property type="match status" value="1"/>
</dbReference>